<reference evidence="2 3" key="1">
    <citation type="submission" date="2023-03" db="EMBL/GenBank/DDBJ databases">
        <title>Complete genome of Arcanobacterium canis strain DSM 25104 isolated in 2010 from a canine otitis externa in Germany.</title>
        <authorList>
            <person name="Borowiak M."/>
            <person name="Kreitlow A."/>
            <person name="Malorny B."/>
            <person name="Laemmler C."/>
            <person name="Prenger-Berninghoff E."/>
            <person name="Ploetz M."/>
            <person name="Abdulmawjood A."/>
        </authorList>
    </citation>
    <scope>NUCLEOTIDE SEQUENCE [LARGE SCALE GENOMIC DNA]</scope>
    <source>
        <strain evidence="2 3">DSM 25104</strain>
    </source>
</reference>
<proteinExistence type="predicted"/>
<protein>
    <submittedName>
        <fullName evidence="2">Uncharacterized protein</fullName>
    </submittedName>
</protein>
<sequence>MKKIFAAACVSLIALAGCSSTPTASTSSAPADDAVKLDGTYNSVEDLHKAVVDAGYKCDAYSNKQKQKDESGKEVEMEIGYNKATCNGMDILTVTANRGSNSADVHLAQEATPKGEKIYFLTGDNWNVRGEKADLEKIAQKMKGEIQEVEGAMSPEPAAK</sequence>
<dbReference type="PROSITE" id="PS51257">
    <property type="entry name" value="PROKAR_LIPOPROTEIN"/>
    <property type="match status" value="1"/>
</dbReference>
<evidence type="ECO:0000256" key="1">
    <source>
        <dbReference type="SAM" id="SignalP"/>
    </source>
</evidence>
<keyword evidence="1" id="KW-0732">Signal</keyword>
<evidence type="ECO:0000313" key="3">
    <source>
        <dbReference type="Proteomes" id="UP001215216"/>
    </source>
</evidence>
<gene>
    <name evidence="2" type="ORF">P7079_08010</name>
</gene>
<feature type="signal peptide" evidence="1">
    <location>
        <begin position="1"/>
        <end position="24"/>
    </location>
</feature>
<organism evidence="2 3">
    <name type="scientific">Arcanobacterium canis</name>
    <dbReference type="NCBI Taxonomy" id="999183"/>
    <lineage>
        <taxon>Bacteria</taxon>
        <taxon>Bacillati</taxon>
        <taxon>Actinomycetota</taxon>
        <taxon>Actinomycetes</taxon>
        <taxon>Actinomycetales</taxon>
        <taxon>Actinomycetaceae</taxon>
        <taxon>Arcanobacterium</taxon>
    </lineage>
</organism>
<name>A0ABY8FYB0_9ACTO</name>
<feature type="chain" id="PRO_5046369510" evidence="1">
    <location>
        <begin position="25"/>
        <end position="160"/>
    </location>
</feature>
<dbReference type="EMBL" id="CP121208">
    <property type="protein sequence ID" value="WFM83322.1"/>
    <property type="molecule type" value="Genomic_DNA"/>
</dbReference>
<keyword evidence="3" id="KW-1185">Reference proteome</keyword>
<evidence type="ECO:0000313" key="2">
    <source>
        <dbReference type="EMBL" id="WFM83322.1"/>
    </source>
</evidence>
<dbReference type="RefSeq" id="WP_278012717.1">
    <property type="nucleotide sequence ID" value="NZ_CP121208.1"/>
</dbReference>
<accession>A0ABY8FYB0</accession>
<dbReference type="Proteomes" id="UP001215216">
    <property type="component" value="Chromosome"/>
</dbReference>